<dbReference type="Pfam" id="PF19457">
    <property type="entry name" value="DUF5994"/>
    <property type="match status" value="1"/>
</dbReference>
<feature type="region of interest" description="Disordered" evidence="1">
    <location>
        <begin position="1"/>
        <end position="20"/>
    </location>
</feature>
<dbReference type="InterPro" id="IPR046036">
    <property type="entry name" value="DUF5994"/>
</dbReference>
<evidence type="ECO:0000256" key="1">
    <source>
        <dbReference type="SAM" id="MobiDB-lite"/>
    </source>
</evidence>
<dbReference type="Proteomes" id="UP001595764">
    <property type="component" value="Unassembled WGS sequence"/>
</dbReference>
<dbReference type="RefSeq" id="WP_377870602.1">
    <property type="nucleotide sequence ID" value="NZ_JBHMAY010000022.1"/>
</dbReference>
<protein>
    <submittedName>
        <fullName evidence="2">DUF5994 family protein</fullName>
    </submittedName>
</protein>
<sequence length="173" mass="17954">MPTPPRRDPSSAPAESRLKPPLPVAGFVDGGWWPASEDLAAEVPGLAAALADRLGPVWRVAFASQAWLPAEPTMISRGRLVRLEGFRSQDPHVVHVTGGSMRRLTLLVVPARTPPAAAAIALSAAADQNSTTCPEAILKESGATPRPAEDDVCRWESGGGADFPSPAHAGGSA</sequence>
<dbReference type="EMBL" id="JBHRWI010000007">
    <property type="protein sequence ID" value="MFC3509987.1"/>
    <property type="molecule type" value="Genomic_DNA"/>
</dbReference>
<organism evidence="2 3">
    <name type="scientific">Amycolatopsis halotolerans</name>
    <dbReference type="NCBI Taxonomy" id="330083"/>
    <lineage>
        <taxon>Bacteria</taxon>
        <taxon>Bacillati</taxon>
        <taxon>Actinomycetota</taxon>
        <taxon>Actinomycetes</taxon>
        <taxon>Pseudonocardiales</taxon>
        <taxon>Pseudonocardiaceae</taxon>
        <taxon>Amycolatopsis</taxon>
    </lineage>
</organism>
<feature type="region of interest" description="Disordered" evidence="1">
    <location>
        <begin position="139"/>
        <end position="173"/>
    </location>
</feature>
<keyword evidence="3" id="KW-1185">Reference proteome</keyword>
<evidence type="ECO:0000313" key="3">
    <source>
        <dbReference type="Proteomes" id="UP001595764"/>
    </source>
</evidence>
<evidence type="ECO:0000313" key="2">
    <source>
        <dbReference type="EMBL" id="MFC3509987.1"/>
    </source>
</evidence>
<accession>A0ABV7QDR7</accession>
<gene>
    <name evidence="2" type="ORF">ACFORO_07405</name>
</gene>
<proteinExistence type="predicted"/>
<reference evidence="3" key="1">
    <citation type="journal article" date="2019" name="Int. J. Syst. Evol. Microbiol.">
        <title>The Global Catalogue of Microorganisms (GCM) 10K type strain sequencing project: providing services to taxonomists for standard genome sequencing and annotation.</title>
        <authorList>
            <consortium name="The Broad Institute Genomics Platform"/>
            <consortium name="The Broad Institute Genome Sequencing Center for Infectious Disease"/>
            <person name="Wu L."/>
            <person name="Ma J."/>
        </authorList>
    </citation>
    <scope>NUCLEOTIDE SEQUENCE [LARGE SCALE GENOMIC DNA]</scope>
    <source>
        <strain evidence="3">CGMCC 4.7682</strain>
    </source>
</reference>
<comment type="caution">
    <text evidence="2">The sequence shown here is derived from an EMBL/GenBank/DDBJ whole genome shotgun (WGS) entry which is preliminary data.</text>
</comment>
<name>A0ABV7QDR7_9PSEU</name>